<organism evidence="3 4">
    <name type="scientific">Pseudofrankia inefficax (strain DSM 45817 / CECT 9037 / DDB 130130 / EuI1c)</name>
    <name type="common">Frankia inefficax</name>
    <dbReference type="NCBI Taxonomy" id="298654"/>
    <lineage>
        <taxon>Bacteria</taxon>
        <taxon>Bacillati</taxon>
        <taxon>Actinomycetota</taxon>
        <taxon>Actinomycetes</taxon>
        <taxon>Frankiales</taxon>
        <taxon>Frankiaceae</taxon>
        <taxon>Pseudofrankia</taxon>
    </lineage>
</organism>
<feature type="region of interest" description="Disordered" evidence="1">
    <location>
        <begin position="157"/>
        <end position="294"/>
    </location>
</feature>
<dbReference type="HOGENOM" id="CLU_926704_0_0_11"/>
<evidence type="ECO:0000256" key="2">
    <source>
        <dbReference type="SAM" id="Phobius"/>
    </source>
</evidence>
<gene>
    <name evidence="3" type="ordered locus">FraEuI1c_6159</name>
</gene>
<feature type="compositionally biased region" description="Low complexity" evidence="1">
    <location>
        <begin position="217"/>
        <end position="251"/>
    </location>
</feature>
<feature type="transmembrane region" description="Helical" evidence="2">
    <location>
        <begin position="94"/>
        <end position="116"/>
    </location>
</feature>
<dbReference type="STRING" id="298654.FraEuI1c_6159"/>
<dbReference type="Proteomes" id="UP000002484">
    <property type="component" value="Chromosome"/>
</dbReference>
<feature type="compositionally biased region" description="Low complexity" evidence="1">
    <location>
        <begin position="180"/>
        <end position="196"/>
    </location>
</feature>
<keyword evidence="4" id="KW-1185">Reference proteome</keyword>
<keyword evidence="2" id="KW-0472">Membrane</keyword>
<feature type="transmembrane region" description="Helical" evidence="2">
    <location>
        <begin position="58"/>
        <end position="82"/>
    </location>
</feature>
<dbReference type="AlphaFoldDB" id="E3J238"/>
<proteinExistence type="predicted"/>
<keyword evidence="2" id="KW-0812">Transmembrane</keyword>
<feature type="transmembrane region" description="Helical" evidence="2">
    <location>
        <begin position="28"/>
        <end position="46"/>
    </location>
</feature>
<feature type="compositionally biased region" description="Pro residues" evidence="1">
    <location>
        <begin position="159"/>
        <end position="179"/>
    </location>
</feature>
<dbReference type="KEGG" id="fri:FraEuI1c_6159"/>
<sequence>MPDAVTLDRAGLVPMVKIAGRDVATSDVGMVAAGAVVFIAGFLPWMRVDYYYYRGASHAGWACGFFPVVAILLSVGVAGLVAARSFGGVRVPQLGPVGPALLNVILGGVATLFVLIRLVSVSPYDPGIGLYFGLIGAAVLTAFAVMGLLSSGESIPGRGPRPPAAPFGAPPPYAQPPYGQPYAYQQPPGAPYGQQPNAPYGSQPTPAPGYGQPTPAPGYGQSPQPAPYGQQPPAAPYSPYGQPASQPAPYGQQPPPPGYGQPSAPGHGTPAPGYDPASQQPPAPGGQPYGQQPG</sequence>
<evidence type="ECO:0000256" key="1">
    <source>
        <dbReference type="SAM" id="MobiDB-lite"/>
    </source>
</evidence>
<dbReference type="InParanoid" id="E3J238"/>
<evidence type="ECO:0000313" key="3">
    <source>
        <dbReference type="EMBL" id="ADP84143.1"/>
    </source>
</evidence>
<reference evidence="3 4" key="1">
    <citation type="submission" date="2010-10" db="EMBL/GenBank/DDBJ databases">
        <title>Complete sequence of Frankia sp. EuI1c.</title>
        <authorList>
            <consortium name="US DOE Joint Genome Institute"/>
            <person name="Lucas S."/>
            <person name="Copeland A."/>
            <person name="Lapidus A."/>
            <person name="Cheng J.-F."/>
            <person name="Bruce D."/>
            <person name="Goodwin L."/>
            <person name="Pitluck S."/>
            <person name="Chertkov O."/>
            <person name="Detter J.C."/>
            <person name="Han C."/>
            <person name="Tapia R."/>
            <person name="Land M."/>
            <person name="Hauser L."/>
            <person name="Jeffries C."/>
            <person name="Kyrpides N."/>
            <person name="Ivanova N."/>
            <person name="Mikhailova N."/>
            <person name="Beauchemin N."/>
            <person name="Sen A."/>
            <person name="Sur S.A."/>
            <person name="Gtari M."/>
            <person name="Wall L."/>
            <person name="Tisa L."/>
            <person name="Woyke T."/>
        </authorList>
    </citation>
    <scope>NUCLEOTIDE SEQUENCE [LARGE SCALE GENOMIC DNA]</scope>
    <source>
        <strain evidence="4">DSM 45817 / CECT 9037 / EuI1c</strain>
    </source>
</reference>
<keyword evidence="2" id="KW-1133">Transmembrane helix</keyword>
<evidence type="ECO:0000313" key="4">
    <source>
        <dbReference type="Proteomes" id="UP000002484"/>
    </source>
</evidence>
<accession>E3J238</accession>
<dbReference type="EMBL" id="CP002299">
    <property type="protein sequence ID" value="ADP84143.1"/>
    <property type="molecule type" value="Genomic_DNA"/>
</dbReference>
<feature type="transmembrane region" description="Helical" evidence="2">
    <location>
        <begin position="128"/>
        <end position="149"/>
    </location>
</feature>
<protein>
    <submittedName>
        <fullName evidence="3">Uncharacterized protein</fullName>
    </submittedName>
</protein>
<name>E3J238_PSEI1</name>